<sequence>MYLIDTHAHIYLQEFDSDRDDCIKRALEAGVDSILMPAIDSTTHEAMLLTESTYTQCLAMIGLHPCSVNETFEKELAIVREYLQRRKFCAIGEIGLDFYWDKTYTDQQFQCFHAQVELALQYDIPIAIHSRNATDECIEVIRQYPALKGVFHCFSGTYEQAVSLMDTHFMMGIGGVATFKNGGLDKILEKTGIERVILETDAPYLAPVPFRGKRNEPAYTRLVAEKLADITGLSLDQVAEITTENARQLFKL</sequence>
<feature type="binding site" evidence="4">
    <location>
        <position position="152"/>
    </location>
    <ligand>
        <name>a divalent metal cation</name>
        <dbReference type="ChEBI" id="CHEBI:60240"/>
        <label>2</label>
    </ligand>
</feature>
<feature type="binding site" evidence="4">
    <location>
        <position position="129"/>
    </location>
    <ligand>
        <name>a divalent metal cation</name>
        <dbReference type="ChEBI" id="CHEBI:60240"/>
        <label>2</label>
    </ligand>
</feature>
<dbReference type="CDD" id="cd01310">
    <property type="entry name" value="TatD_DNAse"/>
    <property type="match status" value="1"/>
</dbReference>
<proteinExistence type="inferred from homology"/>
<evidence type="ECO:0000256" key="2">
    <source>
        <dbReference type="ARBA" id="ARBA00022723"/>
    </source>
</evidence>
<organism evidence="5 6">
    <name type="scientific">Flavisolibacter ginsengisoli DSM 18119</name>
    <dbReference type="NCBI Taxonomy" id="1121884"/>
    <lineage>
        <taxon>Bacteria</taxon>
        <taxon>Pseudomonadati</taxon>
        <taxon>Bacteroidota</taxon>
        <taxon>Chitinophagia</taxon>
        <taxon>Chitinophagales</taxon>
        <taxon>Chitinophagaceae</taxon>
        <taxon>Flavisolibacter</taxon>
    </lineage>
</organism>
<keyword evidence="3" id="KW-0378">Hydrolase</keyword>
<reference evidence="5 6" key="1">
    <citation type="submission" date="2016-11" db="EMBL/GenBank/DDBJ databases">
        <authorList>
            <person name="Jaros S."/>
            <person name="Januszkiewicz K."/>
            <person name="Wedrychowicz H."/>
        </authorList>
    </citation>
    <scope>NUCLEOTIDE SEQUENCE [LARGE SCALE GENOMIC DNA]</scope>
    <source>
        <strain evidence="5 6">DSM 18119</strain>
    </source>
</reference>
<dbReference type="EMBL" id="FQUU01000009">
    <property type="protein sequence ID" value="SHF35289.1"/>
    <property type="molecule type" value="Genomic_DNA"/>
</dbReference>
<dbReference type="SUPFAM" id="SSF51556">
    <property type="entry name" value="Metallo-dependent hydrolases"/>
    <property type="match status" value="1"/>
</dbReference>
<dbReference type="Gene3D" id="3.20.20.140">
    <property type="entry name" value="Metal-dependent hydrolases"/>
    <property type="match status" value="1"/>
</dbReference>
<dbReference type="GO" id="GO:0016788">
    <property type="term" value="F:hydrolase activity, acting on ester bonds"/>
    <property type="evidence" value="ECO:0007669"/>
    <property type="project" value="InterPro"/>
</dbReference>
<dbReference type="GO" id="GO:0046872">
    <property type="term" value="F:metal ion binding"/>
    <property type="evidence" value="ECO:0007669"/>
    <property type="project" value="UniProtKB-KW"/>
</dbReference>
<keyword evidence="2 4" id="KW-0479">Metal-binding</keyword>
<dbReference type="NCBIfam" id="TIGR00010">
    <property type="entry name" value="YchF/TatD family DNA exonuclease"/>
    <property type="match status" value="1"/>
</dbReference>
<feature type="binding site" evidence="4">
    <location>
        <position position="9"/>
    </location>
    <ligand>
        <name>a divalent metal cation</name>
        <dbReference type="ChEBI" id="CHEBI:60240"/>
        <label>1</label>
    </ligand>
</feature>
<dbReference type="InterPro" id="IPR032466">
    <property type="entry name" value="Metal_Hydrolase"/>
</dbReference>
<accession>A0A1M5AYJ4</accession>
<dbReference type="GO" id="GO:0005829">
    <property type="term" value="C:cytosol"/>
    <property type="evidence" value="ECO:0007669"/>
    <property type="project" value="TreeGrafter"/>
</dbReference>
<evidence type="ECO:0000256" key="1">
    <source>
        <dbReference type="ARBA" id="ARBA00009275"/>
    </source>
</evidence>
<evidence type="ECO:0000256" key="3">
    <source>
        <dbReference type="ARBA" id="ARBA00022801"/>
    </source>
</evidence>
<dbReference type="Pfam" id="PF01026">
    <property type="entry name" value="TatD_DNase"/>
    <property type="match status" value="1"/>
</dbReference>
<feature type="binding site" evidence="4">
    <location>
        <position position="93"/>
    </location>
    <ligand>
        <name>a divalent metal cation</name>
        <dbReference type="ChEBI" id="CHEBI:60240"/>
        <label>1</label>
    </ligand>
</feature>
<dbReference type="PIRSF" id="PIRSF005902">
    <property type="entry name" value="DNase_TatD"/>
    <property type="match status" value="1"/>
</dbReference>
<evidence type="ECO:0000256" key="4">
    <source>
        <dbReference type="PIRSR" id="PIRSR005902-1"/>
    </source>
</evidence>
<evidence type="ECO:0000313" key="6">
    <source>
        <dbReference type="Proteomes" id="UP000184048"/>
    </source>
</evidence>
<dbReference type="RefSeq" id="WP_175546066.1">
    <property type="nucleotide sequence ID" value="NZ_FQUU01000009.1"/>
</dbReference>
<name>A0A1M5AYJ4_9BACT</name>
<protein>
    <submittedName>
        <fullName evidence="5">TatD DNase family protein</fullName>
    </submittedName>
</protein>
<dbReference type="GO" id="GO:0004536">
    <property type="term" value="F:DNA nuclease activity"/>
    <property type="evidence" value="ECO:0007669"/>
    <property type="project" value="InterPro"/>
</dbReference>
<dbReference type="STRING" id="1121884.SAMN02745131_02408"/>
<dbReference type="InterPro" id="IPR018228">
    <property type="entry name" value="DNase_TatD-rel_CS"/>
</dbReference>
<gene>
    <name evidence="5" type="ORF">SAMN02745131_02408</name>
</gene>
<dbReference type="InterPro" id="IPR001130">
    <property type="entry name" value="TatD-like"/>
</dbReference>
<dbReference type="PANTHER" id="PTHR46124">
    <property type="entry name" value="D-AMINOACYL-TRNA DEACYLASE"/>
    <property type="match status" value="1"/>
</dbReference>
<keyword evidence="6" id="KW-1185">Reference proteome</keyword>
<dbReference type="PROSITE" id="PS01090">
    <property type="entry name" value="TATD_2"/>
    <property type="match status" value="1"/>
</dbReference>
<dbReference type="Proteomes" id="UP000184048">
    <property type="component" value="Unassembled WGS sequence"/>
</dbReference>
<dbReference type="InterPro" id="IPR015991">
    <property type="entry name" value="TatD/YcfH-like"/>
</dbReference>
<dbReference type="AlphaFoldDB" id="A0A1M5AYJ4"/>
<dbReference type="FunFam" id="3.20.20.140:FF:000005">
    <property type="entry name" value="TatD family hydrolase"/>
    <property type="match status" value="1"/>
</dbReference>
<feature type="binding site" evidence="4">
    <location>
        <position position="201"/>
    </location>
    <ligand>
        <name>a divalent metal cation</name>
        <dbReference type="ChEBI" id="CHEBI:60240"/>
        <label>1</label>
    </ligand>
</feature>
<dbReference type="PANTHER" id="PTHR46124:SF4">
    <property type="entry name" value="HYDROLASE TATD"/>
    <property type="match status" value="1"/>
</dbReference>
<feature type="binding site" evidence="4">
    <location>
        <position position="7"/>
    </location>
    <ligand>
        <name>a divalent metal cation</name>
        <dbReference type="ChEBI" id="CHEBI:60240"/>
        <label>1</label>
    </ligand>
</feature>
<comment type="similarity">
    <text evidence="1">Belongs to the metallo-dependent hydrolases superfamily. TatD-type hydrolase family.</text>
</comment>
<evidence type="ECO:0000313" key="5">
    <source>
        <dbReference type="EMBL" id="SHF35289.1"/>
    </source>
</evidence>